<name>A0A0A9BIF8_ARUDO</name>
<evidence type="ECO:0000313" key="1">
    <source>
        <dbReference type="EMBL" id="JAD61010.1"/>
    </source>
</evidence>
<protein>
    <submittedName>
        <fullName evidence="1">Uncharacterized protein</fullName>
    </submittedName>
</protein>
<sequence length="42" mass="4913">MLQVMQRRKHQSPAVSVEHQLYQGPHYAIGQKIELSHQDELT</sequence>
<dbReference type="EMBL" id="GBRH01236885">
    <property type="protein sequence ID" value="JAD61010.1"/>
    <property type="molecule type" value="Transcribed_RNA"/>
</dbReference>
<dbReference type="AlphaFoldDB" id="A0A0A9BIF8"/>
<reference evidence="1" key="2">
    <citation type="journal article" date="2015" name="Data Brief">
        <title>Shoot transcriptome of the giant reed, Arundo donax.</title>
        <authorList>
            <person name="Barrero R.A."/>
            <person name="Guerrero F.D."/>
            <person name="Moolhuijzen P."/>
            <person name="Goolsby J.A."/>
            <person name="Tidwell J."/>
            <person name="Bellgard S.E."/>
            <person name="Bellgard M.I."/>
        </authorList>
    </citation>
    <scope>NUCLEOTIDE SEQUENCE</scope>
    <source>
        <tissue evidence="1">Shoot tissue taken approximately 20 cm above the soil surface</tissue>
    </source>
</reference>
<organism evidence="1">
    <name type="scientific">Arundo donax</name>
    <name type="common">Giant reed</name>
    <name type="synonym">Donax arundinaceus</name>
    <dbReference type="NCBI Taxonomy" id="35708"/>
    <lineage>
        <taxon>Eukaryota</taxon>
        <taxon>Viridiplantae</taxon>
        <taxon>Streptophyta</taxon>
        <taxon>Embryophyta</taxon>
        <taxon>Tracheophyta</taxon>
        <taxon>Spermatophyta</taxon>
        <taxon>Magnoliopsida</taxon>
        <taxon>Liliopsida</taxon>
        <taxon>Poales</taxon>
        <taxon>Poaceae</taxon>
        <taxon>PACMAD clade</taxon>
        <taxon>Arundinoideae</taxon>
        <taxon>Arundineae</taxon>
        <taxon>Arundo</taxon>
    </lineage>
</organism>
<proteinExistence type="predicted"/>
<reference evidence="1" key="1">
    <citation type="submission" date="2014-09" db="EMBL/GenBank/DDBJ databases">
        <authorList>
            <person name="Magalhaes I.L.F."/>
            <person name="Oliveira U."/>
            <person name="Santos F.R."/>
            <person name="Vidigal T.H.D.A."/>
            <person name="Brescovit A.D."/>
            <person name="Santos A.J."/>
        </authorList>
    </citation>
    <scope>NUCLEOTIDE SEQUENCE</scope>
    <source>
        <tissue evidence="1">Shoot tissue taken approximately 20 cm above the soil surface</tissue>
    </source>
</reference>
<accession>A0A0A9BIF8</accession>